<evidence type="ECO:0000313" key="3">
    <source>
        <dbReference type="Proteomes" id="UP000076761"/>
    </source>
</evidence>
<feature type="transmembrane region" description="Helical" evidence="1">
    <location>
        <begin position="30"/>
        <end position="52"/>
    </location>
</feature>
<keyword evidence="1" id="KW-1133">Transmembrane helix</keyword>
<keyword evidence="1" id="KW-0472">Membrane</keyword>
<dbReference type="OrthoDB" id="2952413at2759"/>
<sequence length="182" mass="20164">MASLRPSASLSQAGFGLGQAGLFCHSAMWFYAFNGIIILSWFVEAFLALRVWAVYGRSKQILGIVSICYIEMKHVTVLPQYPGVPWPGCLTLSEPSTYARLDFASWDGAAYLFVVFAGGAVALTFEYLYHDCELNVLGQLMMSAIYSISVCSTYFNLRVITQCIQDILLGFQTTLHVALTTR</sequence>
<name>A0A165NZS4_9AGAM</name>
<organism evidence="2 3">
    <name type="scientific">Neolentinus lepideus HHB14362 ss-1</name>
    <dbReference type="NCBI Taxonomy" id="1314782"/>
    <lineage>
        <taxon>Eukaryota</taxon>
        <taxon>Fungi</taxon>
        <taxon>Dikarya</taxon>
        <taxon>Basidiomycota</taxon>
        <taxon>Agaricomycotina</taxon>
        <taxon>Agaricomycetes</taxon>
        <taxon>Gloeophyllales</taxon>
        <taxon>Gloeophyllaceae</taxon>
        <taxon>Neolentinus</taxon>
    </lineage>
</organism>
<evidence type="ECO:0000256" key="1">
    <source>
        <dbReference type="SAM" id="Phobius"/>
    </source>
</evidence>
<feature type="transmembrane region" description="Helical" evidence="1">
    <location>
        <begin position="136"/>
        <end position="157"/>
    </location>
</feature>
<feature type="transmembrane region" description="Helical" evidence="1">
    <location>
        <begin position="109"/>
        <end position="130"/>
    </location>
</feature>
<keyword evidence="1" id="KW-0812">Transmembrane</keyword>
<dbReference type="InParanoid" id="A0A165NZS4"/>
<evidence type="ECO:0000313" key="2">
    <source>
        <dbReference type="EMBL" id="KZT20332.1"/>
    </source>
</evidence>
<dbReference type="EMBL" id="KV425622">
    <property type="protein sequence ID" value="KZT20332.1"/>
    <property type="molecule type" value="Genomic_DNA"/>
</dbReference>
<dbReference type="Proteomes" id="UP000076761">
    <property type="component" value="Unassembled WGS sequence"/>
</dbReference>
<proteinExistence type="predicted"/>
<protein>
    <submittedName>
        <fullName evidence="2">Uncharacterized protein</fullName>
    </submittedName>
</protein>
<dbReference type="AlphaFoldDB" id="A0A165NZS4"/>
<reference evidence="2 3" key="1">
    <citation type="journal article" date="2016" name="Mol. Biol. Evol.">
        <title>Comparative Genomics of Early-Diverging Mushroom-Forming Fungi Provides Insights into the Origins of Lignocellulose Decay Capabilities.</title>
        <authorList>
            <person name="Nagy L.G."/>
            <person name="Riley R."/>
            <person name="Tritt A."/>
            <person name="Adam C."/>
            <person name="Daum C."/>
            <person name="Floudas D."/>
            <person name="Sun H."/>
            <person name="Yadav J.S."/>
            <person name="Pangilinan J."/>
            <person name="Larsson K.H."/>
            <person name="Matsuura K."/>
            <person name="Barry K."/>
            <person name="Labutti K."/>
            <person name="Kuo R."/>
            <person name="Ohm R.A."/>
            <person name="Bhattacharya S.S."/>
            <person name="Shirouzu T."/>
            <person name="Yoshinaga Y."/>
            <person name="Martin F.M."/>
            <person name="Grigoriev I.V."/>
            <person name="Hibbett D.S."/>
        </authorList>
    </citation>
    <scope>NUCLEOTIDE SEQUENCE [LARGE SCALE GENOMIC DNA]</scope>
    <source>
        <strain evidence="2 3">HHB14362 ss-1</strain>
    </source>
</reference>
<keyword evidence="3" id="KW-1185">Reference proteome</keyword>
<gene>
    <name evidence="2" type="ORF">NEOLEDRAFT_1151430</name>
</gene>
<accession>A0A165NZS4</accession>